<name>A0AAV4N6U3_CAEEX</name>
<proteinExistence type="predicted"/>
<dbReference type="AlphaFoldDB" id="A0AAV4N6U3"/>
<dbReference type="EMBL" id="BPLR01003026">
    <property type="protein sequence ID" value="GIX80402.1"/>
    <property type="molecule type" value="Genomic_DNA"/>
</dbReference>
<accession>A0AAV4N6U3</accession>
<organism evidence="1 2">
    <name type="scientific">Caerostris extrusa</name>
    <name type="common">Bark spider</name>
    <name type="synonym">Caerostris bankana</name>
    <dbReference type="NCBI Taxonomy" id="172846"/>
    <lineage>
        <taxon>Eukaryota</taxon>
        <taxon>Metazoa</taxon>
        <taxon>Ecdysozoa</taxon>
        <taxon>Arthropoda</taxon>
        <taxon>Chelicerata</taxon>
        <taxon>Arachnida</taxon>
        <taxon>Araneae</taxon>
        <taxon>Araneomorphae</taxon>
        <taxon>Entelegynae</taxon>
        <taxon>Araneoidea</taxon>
        <taxon>Araneidae</taxon>
        <taxon>Caerostris</taxon>
    </lineage>
</organism>
<keyword evidence="2" id="KW-1185">Reference proteome</keyword>
<gene>
    <name evidence="1" type="ORF">CEXT_73491</name>
</gene>
<protein>
    <submittedName>
        <fullName evidence="1">Uncharacterized protein</fullName>
    </submittedName>
</protein>
<evidence type="ECO:0000313" key="2">
    <source>
        <dbReference type="Proteomes" id="UP001054945"/>
    </source>
</evidence>
<evidence type="ECO:0000313" key="1">
    <source>
        <dbReference type="EMBL" id="GIX80402.1"/>
    </source>
</evidence>
<dbReference type="Proteomes" id="UP001054945">
    <property type="component" value="Unassembled WGS sequence"/>
</dbReference>
<sequence>MSPQCTLITLQTVDSVNTWAFKCLDPWPKVLGIEAQTSQVKPFQWLGQECAMQIETFFTEVDGMGLPSPRMIERSVENFEEEERRECLFPVGGGCVLWL</sequence>
<reference evidence="1 2" key="1">
    <citation type="submission" date="2021-06" db="EMBL/GenBank/DDBJ databases">
        <title>Caerostris extrusa draft genome.</title>
        <authorList>
            <person name="Kono N."/>
            <person name="Arakawa K."/>
        </authorList>
    </citation>
    <scope>NUCLEOTIDE SEQUENCE [LARGE SCALE GENOMIC DNA]</scope>
</reference>
<comment type="caution">
    <text evidence="1">The sequence shown here is derived from an EMBL/GenBank/DDBJ whole genome shotgun (WGS) entry which is preliminary data.</text>
</comment>